<dbReference type="Proteomes" id="UP000182635">
    <property type="component" value="Unassembled WGS sequence"/>
</dbReference>
<feature type="transmembrane region" description="Helical" evidence="1">
    <location>
        <begin position="24"/>
        <end position="43"/>
    </location>
</feature>
<dbReference type="PANTHER" id="PTHR37309:SF1">
    <property type="entry name" value="SLR0284 PROTEIN"/>
    <property type="match status" value="1"/>
</dbReference>
<dbReference type="OrthoDB" id="7205479at2"/>
<dbReference type="AlphaFoldDB" id="A0A1I2R257"/>
<reference evidence="3" key="1">
    <citation type="submission" date="2016-10" db="EMBL/GenBank/DDBJ databases">
        <authorList>
            <person name="Varghese N."/>
            <person name="Submissions S."/>
        </authorList>
    </citation>
    <scope>NUCLEOTIDE SEQUENCE [LARGE SCALE GENOMIC DNA]</scope>
    <source>
        <strain evidence="3">DSM 20403</strain>
    </source>
</reference>
<name>A0A1I2R257_9LACO</name>
<proteinExistence type="predicted"/>
<organism evidence="2 3">
    <name type="scientific">Ligilactobacillus ruminis DSM 20403 = NBRC 102161</name>
    <dbReference type="NCBI Taxonomy" id="1423798"/>
    <lineage>
        <taxon>Bacteria</taxon>
        <taxon>Bacillati</taxon>
        <taxon>Bacillota</taxon>
        <taxon>Bacilli</taxon>
        <taxon>Lactobacillales</taxon>
        <taxon>Lactobacillaceae</taxon>
        <taxon>Ligilactobacillus</taxon>
    </lineage>
</organism>
<dbReference type="PANTHER" id="PTHR37309">
    <property type="entry name" value="SLR0284 PROTEIN"/>
    <property type="match status" value="1"/>
</dbReference>
<feature type="transmembrane region" description="Helical" evidence="1">
    <location>
        <begin position="50"/>
        <end position="70"/>
    </location>
</feature>
<evidence type="ECO:0000256" key="1">
    <source>
        <dbReference type="SAM" id="Phobius"/>
    </source>
</evidence>
<protein>
    <submittedName>
        <fullName evidence="2">Putative membrane protein</fullName>
    </submittedName>
</protein>
<dbReference type="RefSeq" id="WP_003692555.1">
    <property type="nucleotide sequence ID" value="NZ_AYYL01000008.1"/>
</dbReference>
<dbReference type="Pfam" id="PF04020">
    <property type="entry name" value="Phage_holin_4_2"/>
    <property type="match status" value="1"/>
</dbReference>
<gene>
    <name evidence="2" type="ORF">SAMN02910432_00955</name>
</gene>
<evidence type="ECO:0000313" key="3">
    <source>
        <dbReference type="Proteomes" id="UP000182635"/>
    </source>
</evidence>
<accession>A0A1I2R257</accession>
<keyword evidence="1" id="KW-0812">Transmembrane</keyword>
<keyword evidence="1" id="KW-0472">Membrane</keyword>
<sequence>MGFWQRCLVNALVFLATAGFFPDALHVANVPTAFLAAIVLGLLNMSVKPILLVLSLPITVVTLGIFYLIINGLMLELTSVVMGGLFQFSSFTSAFMIAIVLSIVNLIITDHLS</sequence>
<feature type="transmembrane region" description="Helical" evidence="1">
    <location>
        <begin position="90"/>
        <end position="108"/>
    </location>
</feature>
<keyword evidence="1" id="KW-1133">Transmembrane helix</keyword>
<dbReference type="InterPro" id="IPR007165">
    <property type="entry name" value="Phage_holin_4_2"/>
</dbReference>
<evidence type="ECO:0000313" key="2">
    <source>
        <dbReference type="EMBL" id="SFG34063.1"/>
    </source>
</evidence>
<dbReference type="EMBL" id="FOPI01000013">
    <property type="protein sequence ID" value="SFG34063.1"/>
    <property type="molecule type" value="Genomic_DNA"/>
</dbReference>